<keyword evidence="11" id="KW-0067">ATP-binding</keyword>
<keyword evidence="14" id="KW-1185">Reference proteome</keyword>
<comment type="function">
    <text evidence="1 11">Functions in the biosynthesis of the anionic phospholipids phosphatidylglycerol and cardiolipin.</text>
</comment>
<evidence type="ECO:0000256" key="5">
    <source>
        <dbReference type="ARBA" id="ARBA00022679"/>
    </source>
</evidence>
<proteinExistence type="inferred from homology"/>
<evidence type="ECO:0000256" key="9">
    <source>
        <dbReference type="ARBA" id="ARBA00023264"/>
    </source>
</evidence>
<evidence type="ECO:0000256" key="3">
    <source>
        <dbReference type="ARBA" id="ARBA00010682"/>
    </source>
</evidence>
<evidence type="ECO:0000256" key="8">
    <source>
        <dbReference type="ARBA" id="ARBA00023209"/>
    </source>
</evidence>
<dbReference type="GO" id="GO:0032049">
    <property type="term" value="P:cardiolipin biosynthetic process"/>
    <property type="evidence" value="ECO:0007669"/>
    <property type="project" value="InterPro"/>
</dbReference>
<dbReference type="InterPro" id="IPR016270">
    <property type="entry name" value="PGS1"/>
</dbReference>
<evidence type="ECO:0000259" key="12">
    <source>
        <dbReference type="PROSITE" id="PS50035"/>
    </source>
</evidence>
<evidence type="ECO:0000256" key="10">
    <source>
        <dbReference type="ARBA" id="ARBA00048586"/>
    </source>
</evidence>
<comment type="similarity">
    <text evidence="3 11">Belongs to the CDP-alcohol phosphatidyltransferase class-II family.</text>
</comment>
<keyword evidence="8 11" id="KW-0594">Phospholipid biosynthesis</keyword>
<organism evidence="15">
    <name type="scientific">Soboliphyme baturini</name>
    <dbReference type="NCBI Taxonomy" id="241478"/>
    <lineage>
        <taxon>Eukaryota</taxon>
        <taxon>Metazoa</taxon>
        <taxon>Ecdysozoa</taxon>
        <taxon>Nematoda</taxon>
        <taxon>Enoplea</taxon>
        <taxon>Dorylaimia</taxon>
        <taxon>Dioctophymatida</taxon>
        <taxon>Dioctophymatoidea</taxon>
        <taxon>Soboliphymatidae</taxon>
        <taxon>Soboliphyme</taxon>
    </lineage>
</organism>
<protein>
    <recommendedName>
        <fullName evidence="11">CDP-diacylglycerol--glycerol-3-phosphate 3-phosphatidyltransferase</fullName>
        <ecNumber evidence="11">2.7.8.5</ecNumber>
    </recommendedName>
</protein>
<keyword evidence="9 11" id="KW-1208">Phospholipid metabolism</keyword>
<evidence type="ECO:0000313" key="15">
    <source>
        <dbReference type="WBParaSite" id="SBAD_0000593901-mRNA-1"/>
    </source>
</evidence>
<evidence type="ECO:0000256" key="11">
    <source>
        <dbReference type="RuleBase" id="RU365024"/>
    </source>
</evidence>
<dbReference type="WBParaSite" id="SBAD_0000593901-mRNA-1">
    <property type="protein sequence ID" value="SBAD_0000593901-mRNA-1"/>
    <property type="gene ID" value="SBAD_0000593901"/>
</dbReference>
<sequence length="237" mass="26798">MLARHKENMGLETLWREMAEICPVFAINGENVKIIKEPSTFYRTLLELSEKACRRIVLSSLYLGTGGLEKNLVDTLTNALSKGVRITVLLDYSRGTRGDPDSCSMLLPLLTDNRGNTGVYLFHSPLLRGILKLLLPVRWNEIISVQHMKLYIFDDTLIISGANLSHDYFTSRQDRYITISNCGPLADFYTDLVAAVSRFSFQLHPNGQLNLSSGTVHPFLGICFLFKIIKLNINEWN</sequence>
<dbReference type="EMBL" id="UZAM01009191">
    <property type="protein sequence ID" value="VDP08087.1"/>
    <property type="molecule type" value="Genomic_DNA"/>
</dbReference>
<dbReference type="PANTHER" id="PTHR12586">
    <property type="entry name" value="CDP-DIACYLGLYCEROL--SERINE O-PHOSPHATIDYLTRANSFERASE"/>
    <property type="match status" value="1"/>
</dbReference>
<keyword evidence="7 11" id="KW-0443">Lipid metabolism</keyword>
<reference evidence="13 14" key="2">
    <citation type="submission" date="2018-11" db="EMBL/GenBank/DDBJ databases">
        <authorList>
            <consortium name="Pathogen Informatics"/>
        </authorList>
    </citation>
    <scope>NUCLEOTIDE SEQUENCE [LARGE SCALE GENOMIC DNA]</scope>
</reference>
<dbReference type="PROSITE" id="PS50035">
    <property type="entry name" value="PLD"/>
    <property type="match status" value="1"/>
</dbReference>
<dbReference type="InterPro" id="IPR025202">
    <property type="entry name" value="PLD-like_dom"/>
</dbReference>
<keyword evidence="11" id="KW-0547">Nucleotide-binding</keyword>
<feature type="domain" description="PLD phosphodiesterase" evidence="12">
    <location>
        <begin position="142"/>
        <end position="168"/>
    </location>
</feature>
<keyword evidence="6" id="KW-0677">Repeat</keyword>
<name>A0A183IQ16_9BILA</name>
<dbReference type="SUPFAM" id="SSF56024">
    <property type="entry name" value="Phospholipase D/nuclease"/>
    <property type="match status" value="1"/>
</dbReference>
<dbReference type="Proteomes" id="UP000270296">
    <property type="component" value="Unassembled WGS sequence"/>
</dbReference>
<dbReference type="AlphaFoldDB" id="A0A183IQ16"/>
<evidence type="ECO:0000256" key="6">
    <source>
        <dbReference type="ARBA" id="ARBA00022737"/>
    </source>
</evidence>
<dbReference type="GO" id="GO:0008444">
    <property type="term" value="F:CDP-diacylglycerol-glycerol-3-phosphate 3-phosphatidyltransferase activity"/>
    <property type="evidence" value="ECO:0007669"/>
    <property type="project" value="UniProtKB-EC"/>
</dbReference>
<keyword evidence="5 11" id="KW-0808">Transferase</keyword>
<accession>A0A183IQ16</accession>
<keyword evidence="4 11" id="KW-0444">Lipid biosynthesis</keyword>
<dbReference type="PANTHER" id="PTHR12586:SF1">
    <property type="entry name" value="CDP-DIACYLGLYCEROL--GLYCEROL-3-PHOSPHATE 3-PHOSPHATIDYLTRANSFERASE, MITOCHONDRIAL"/>
    <property type="match status" value="1"/>
</dbReference>
<dbReference type="GO" id="GO:0005524">
    <property type="term" value="F:ATP binding"/>
    <property type="evidence" value="ECO:0007669"/>
    <property type="project" value="UniProtKB-KW"/>
</dbReference>
<dbReference type="OrthoDB" id="10250191at2759"/>
<comment type="catalytic activity">
    <reaction evidence="10 11">
        <text>a CDP-1,2-diacyl-sn-glycerol + sn-glycerol 3-phosphate = a 1,2-diacyl-sn-glycero-3-phospho-(1'-sn-glycero-3'-phosphate) + CMP + H(+)</text>
        <dbReference type="Rhea" id="RHEA:12593"/>
        <dbReference type="ChEBI" id="CHEBI:15378"/>
        <dbReference type="ChEBI" id="CHEBI:57597"/>
        <dbReference type="ChEBI" id="CHEBI:58332"/>
        <dbReference type="ChEBI" id="CHEBI:60110"/>
        <dbReference type="ChEBI" id="CHEBI:60377"/>
        <dbReference type="EC" id="2.7.8.5"/>
    </reaction>
</comment>
<dbReference type="Pfam" id="PF13091">
    <property type="entry name" value="PLDc_2"/>
    <property type="match status" value="1"/>
</dbReference>
<evidence type="ECO:0000256" key="4">
    <source>
        <dbReference type="ARBA" id="ARBA00022516"/>
    </source>
</evidence>
<dbReference type="UniPathway" id="UPA00084">
    <property type="reaction ID" value="UER00503"/>
</dbReference>
<dbReference type="InterPro" id="IPR001736">
    <property type="entry name" value="PLipase_D/transphosphatidylase"/>
</dbReference>
<keyword evidence="11" id="KW-0496">Mitochondrion</keyword>
<dbReference type="CDD" id="cd09135">
    <property type="entry name" value="PLDc_PGS1_euk_1"/>
    <property type="match status" value="1"/>
</dbReference>
<comment type="pathway">
    <text evidence="2 11">Phospholipid metabolism; phosphatidylglycerol biosynthesis; phosphatidylglycerol from CDP-diacylglycerol: step 1/2.</text>
</comment>
<comment type="subcellular location">
    <subcellularLocation>
        <location evidence="11">Mitochondrion</location>
    </subcellularLocation>
</comment>
<dbReference type="GO" id="GO:0005739">
    <property type="term" value="C:mitochondrion"/>
    <property type="evidence" value="ECO:0007669"/>
    <property type="project" value="UniProtKB-SubCell"/>
</dbReference>
<gene>
    <name evidence="13" type="ORF">SBAD_LOCUS5713</name>
</gene>
<reference evidence="15" key="1">
    <citation type="submission" date="2016-06" db="UniProtKB">
        <authorList>
            <consortium name="WormBaseParasite"/>
        </authorList>
    </citation>
    <scope>IDENTIFICATION</scope>
</reference>
<evidence type="ECO:0000256" key="7">
    <source>
        <dbReference type="ARBA" id="ARBA00023098"/>
    </source>
</evidence>
<evidence type="ECO:0000313" key="14">
    <source>
        <dbReference type="Proteomes" id="UP000270296"/>
    </source>
</evidence>
<dbReference type="EC" id="2.7.8.5" evidence="11"/>
<evidence type="ECO:0000313" key="13">
    <source>
        <dbReference type="EMBL" id="VDP08087.1"/>
    </source>
</evidence>
<evidence type="ECO:0000256" key="1">
    <source>
        <dbReference type="ARBA" id="ARBA00003537"/>
    </source>
</evidence>
<evidence type="ECO:0000256" key="2">
    <source>
        <dbReference type="ARBA" id="ARBA00005042"/>
    </source>
</evidence>
<dbReference type="Gene3D" id="3.30.870.10">
    <property type="entry name" value="Endonuclease Chain A"/>
    <property type="match status" value="1"/>
</dbReference>